<dbReference type="InterPro" id="IPR003439">
    <property type="entry name" value="ABC_transporter-like_ATP-bd"/>
</dbReference>
<keyword evidence="3" id="KW-0547">Nucleotide-binding</keyword>
<organism evidence="6 7">
    <name type="scientific">Candidatus Thalassospirochaeta sargassi</name>
    <dbReference type="NCBI Taxonomy" id="3119039"/>
    <lineage>
        <taxon>Bacteria</taxon>
        <taxon>Pseudomonadati</taxon>
        <taxon>Spirochaetota</taxon>
        <taxon>Spirochaetia</taxon>
        <taxon>Spirochaetales</taxon>
        <taxon>Spirochaetaceae</taxon>
        <taxon>Candidatus Thalassospirochaeta</taxon>
    </lineage>
</organism>
<dbReference type="GO" id="GO:0055085">
    <property type="term" value="P:transmembrane transport"/>
    <property type="evidence" value="ECO:0007669"/>
    <property type="project" value="UniProtKB-ARBA"/>
</dbReference>
<dbReference type="GO" id="GO:0015833">
    <property type="term" value="P:peptide transport"/>
    <property type="evidence" value="ECO:0007669"/>
    <property type="project" value="InterPro"/>
</dbReference>
<dbReference type="PROSITE" id="PS50893">
    <property type="entry name" value="ABC_TRANSPORTER_2"/>
    <property type="match status" value="1"/>
</dbReference>
<dbReference type="EMBL" id="JAQQAL010000009">
    <property type="protein sequence ID" value="MDC7225762.1"/>
    <property type="molecule type" value="Genomic_DNA"/>
</dbReference>
<dbReference type="SMART" id="SM00382">
    <property type="entry name" value="AAA"/>
    <property type="match status" value="1"/>
</dbReference>
<dbReference type="NCBIfam" id="TIGR01727">
    <property type="entry name" value="oligo_HPY"/>
    <property type="match status" value="1"/>
</dbReference>
<dbReference type="InterPro" id="IPR017871">
    <property type="entry name" value="ABC_transporter-like_CS"/>
</dbReference>
<dbReference type="PANTHER" id="PTHR43776:SF7">
    <property type="entry name" value="D,D-DIPEPTIDE TRANSPORT ATP-BINDING PROTEIN DDPF-RELATED"/>
    <property type="match status" value="1"/>
</dbReference>
<keyword evidence="2" id="KW-0813">Transport</keyword>
<dbReference type="PROSITE" id="PS00211">
    <property type="entry name" value="ABC_TRANSPORTER_1"/>
    <property type="match status" value="1"/>
</dbReference>
<reference evidence="6 7" key="1">
    <citation type="submission" date="2022-12" db="EMBL/GenBank/DDBJ databases">
        <title>Metagenome assembled genome from gulf of manar.</title>
        <authorList>
            <person name="Kohli P."/>
            <person name="Pk S."/>
            <person name="Venkata Ramana C."/>
            <person name="Sasikala C."/>
        </authorList>
    </citation>
    <scope>NUCLEOTIDE SEQUENCE [LARGE SCALE GENOMIC DNA]</scope>
    <source>
        <strain evidence="6">JB008</strain>
    </source>
</reference>
<dbReference type="InterPro" id="IPR050319">
    <property type="entry name" value="ABC_transp_ATP-bind"/>
</dbReference>
<name>A0AAJ1IDF5_9SPIO</name>
<dbReference type="InterPro" id="IPR013563">
    <property type="entry name" value="Oligopep_ABC_C"/>
</dbReference>
<protein>
    <submittedName>
        <fullName evidence="6">ATP-binding cassette domain-containing protein</fullName>
    </submittedName>
</protein>
<dbReference type="Gene3D" id="3.40.50.300">
    <property type="entry name" value="P-loop containing nucleotide triphosphate hydrolases"/>
    <property type="match status" value="1"/>
</dbReference>
<dbReference type="AlphaFoldDB" id="A0AAJ1IDF5"/>
<keyword evidence="4 6" id="KW-0067">ATP-binding</keyword>
<evidence type="ECO:0000259" key="5">
    <source>
        <dbReference type="PROSITE" id="PS50893"/>
    </source>
</evidence>
<dbReference type="GO" id="GO:0016887">
    <property type="term" value="F:ATP hydrolysis activity"/>
    <property type="evidence" value="ECO:0007669"/>
    <property type="project" value="InterPro"/>
</dbReference>
<evidence type="ECO:0000256" key="3">
    <source>
        <dbReference type="ARBA" id="ARBA00022741"/>
    </source>
</evidence>
<dbReference type="Pfam" id="PF00005">
    <property type="entry name" value="ABC_tran"/>
    <property type="match status" value="1"/>
</dbReference>
<dbReference type="FunFam" id="3.40.50.300:FF:000016">
    <property type="entry name" value="Oligopeptide ABC transporter ATP-binding component"/>
    <property type="match status" value="1"/>
</dbReference>
<comment type="caution">
    <text evidence="6">The sequence shown here is derived from an EMBL/GenBank/DDBJ whole genome shotgun (WGS) entry which is preliminary data.</text>
</comment>
<dbReference type="SUPFAM" id="SSF52540">
    <property type="entry name" value="P-loop containing nucleoside triphosphate hydrolases"/>
    <property type="match status" value="1"/>
</dbReference>
<dbReference type="InterPro" id="IPR003593">
    <property type="entry name" value="AAA+_ATPase"/>
</dbReference>
<evidence type="ECO:0000256" key="2">
    <source>
        <dbReference type="ARBA" id="ARBA00022448"/>
    </source>
</evidence>
<dbReference type="InterPro" id="IPR027417">
    <property type="entry name" value="P-loop_NTPase"/>
</dbReference>
<proteinExistence type="inferred from homology"/>
<dbReference type="Pfam" id="PF08352">
    <property type="entry name" value="oligo_HPY"/>
    <property type="match status" value="1"/>
</dbReference>
<feature type="domain" description="ABC transporter" evidence="5">
    <location>
        <begin position="17"/>
        <end position="271"/>
    </location>
</feature>
<accession>A0AAJ1IDF5</accession>
<evidence type="ECO:0000313" key="7">
    <source>
        <dbReference type="Proteomes" id="UP001221217"/>
    </source>
</evidence>
<evidence type="ECO:0000256" key="1">
    <source>
        <dbReference type="ARBA" id="ARBA00005417"/>
    </source>
</evidence>
<evidence type="ECO:0000256" key="4">
    <source>
        <dbReference type="ARBA" id="ARBA00022840"/>
    </source>
</evidence>
<sequence>MSSMNIASSAGSARSFIEIDSLEKTFHARGAGARGKGGFKAVDNVSLDIERNSIFGLVGESGCGKTTLSRAVLFLDPPTGGEIRIDGIDMRTLSASRLRTFRKRIQIVFQDPNSSLNPKMSIENSIKEGLNNIKYAAGEPERRAKLDNRVDELLALVGITPGHKTRFPHEFSGGQKQRIVIARALSVEPDFLILDEPVSNLDVSIQAQIINLLLELKEKLSLTYLFISHDLNLVSYLSDKIAVMYKGQIVESGNTERIMAEPVHPYTKKLFSAIPGVTRIDEEQELVFHVDEPGYSEGLPEGYCFYPSELAEGEAQASPQMLEINDGHSVACFEA</sequence>
<dbReference type="GO" id="GO:0005524">
    <property type="term" value="F:ATP binding"/>
    <property type="evidence" value="ECO:0007669"/>
    <property type="project" value="UniProtKB-KW"/>
</dbReference>
<gene>
    <name evidence="6" type="ORF">PQJ61_03235</name>
</gene>
<comment type="similarity">
    <text evidence="1">Belongs to the ABC transporter superfamily.</text>
</comment>
<dbReference type="CDD" id="cd03257">
    <property type="entry name" value="ABC_NikE_OppD_transporters"/>
    <property type="match status" value="1"/>
</dbReference>
<dbReference type="PANTHER" id="PTHR43776">
    <property type="entry name" value="TRANSPORT ATP-BINDING PROTEIN"/>
    <property type="match status" value="1"/>
</dbReference>
<dbReference type="Proteomes" id="UP001221217">
    <property type="component" value="Unassembled WGS sequence"/>
</dbReference>
<evidence type="ECO:0000313" key="6">
    <source>
        <dbReference type="EMBL" id="MDC7225762.1"/>
    </source>
</evidence>